<dbReference type="EMBL" id="BGPR01030321">
    <property type="protein sequence ID" value="GBO02759.1"/>
    <property type="molecule type" value="Genomic_DNA"/>
</dbReference>
<sequence length="146" mass="16315">MLCRPLCDSPLNARARPSYAIPHLKPKLSSAPTASPARSPPAIAPESYREQIRESPEECHTEINAANIRHGMQKEEWMSIDEDIPVTATITDLEICQHVCEQDQAIQVDDSDGNECVEDQNPPTNAEMRQALDIVQRGVQHRSTNF</sequence>
<dbReference type="OrthoDB" id="6617542at2759"/>
<organism evidence="2 3">
    <name type="scientific">Araneus ventricosus</name>
    <name type="common">Orbweaver spider</name>
    <name type="synonym">Epeira ventricosa</name>
    <dbReference type="NCBI Taxonomy" id="182803"/>
    <lineage>
        <taxon>Eukaryota</taxon>
        <taxon>Metazoa</taxon>
        <taxon>Ecdysozoa</taxon>
        <taxon>Arthropoda</taxon>
        <taxon>Chelicerata</taxon>
        <taxon>Arachnida</taxon>
        <taxon>Araneae</taxon>
        <taxon>Araneomorphae</taxon>
        <taxon>Entelegynae</taxon>
        <taxon>Araneoidea</taxon>
        <taxon>Araneidae</taxon>
        <taxon>Araneus</taxon>
    </lineage>
</organism>
<comment type="caution">
    <text evidence="2">The sequence shown here is derived from an EMBL/GenBank/DDBJ whole genome shotgun (WGS) entry which is preliminary data.</text>
</comment>
<evidence type="ECO:0000256" key="1">
    <source>
        <dbReference type="SAM" id="MobiDB-lite"/>
    </source>
</evidence>
<protein>
    <submittedName>
        <fullName evidence="2">Uncharacterized protein</fullName>
    </submittedName>
</protein>
<accession>A0A4Y2TQ35</accession>
<feature type="region of interest" description="Disordered" evidence="1">
    <location>
        <begin position="24"/>
        <end position="58"/>
    </location>
</feature>
<dbReference type="Proteomes" id="UP000499080">
    <property type="component" value="Unassembled WGS sequence"/>
</dbReference>
<name>A0A4Y2TQ35_ARAVE</name>
<keyword evidence="3" id="KW-1185">Reference proteome</keyword>
<gene>
    <name evidence="2" type="ORF">AVEN_183467_1</name>
</gene>
<reference evidence="2 3" key="1">
    <citation type="journal article" date="2019" name="Sci. Rep.">
        <title>Orb-weaving spider Araneus ventricosus genome elucidates the spidroin gene catalogue.</title>
        <authorList>
            <person name="Kono N."/>
            <person name="Nakamura H."/>
            <person name="Ohtoshi R."/>
            <person name="Moran D.A.P."/>
            <person name="Shinohara A."/>
            <person name="Yoshida Y."/>
            <person name="Fujiwara M."/>
            <person name="Mori M."/>
            <person name="Tomita M."/>
            <person name="Arakawa K."/>
        </authorList>
    </citation>
    <scope>NUCLEOTIDE SEQUENCE [LARGE SCALE GENOMIC DNA]</scope>
</reference>
<feature type="compositionally biased region" description="Basic and acidic residues" evidence="1">
    <location>
        <begin position="47"/>
        <end position="58"/>
    </location>
</feature>
<evidence type="ECO:0000313" key="3">
    <source>
        <dbReference type="Proteomes" id="UP000499080"/>
    </source>
</evidence>
<evidence type="ECO:0000313" key="2">
    <source>
        <dbReference type="EMBL" id="GBO02759.1"/>
    </source>
</evidence>
<proteinExistence type="predicted"/>
<dbReference type="AlphaFoldDB" id="A0A4Y2TQ35"/>